<organism evidence="13">
    <name type="scientific">Malacosoma sp. alphabaculovirus</name>
    <dbReference type="NCBI Taxonomy" id="1881632"/>
    <lineage>
        <taxon>Viruses</taxon>
        <taxon>Viruses incertae sedis</taxon>
        <taxon>Naldaviricetes</taxon>
        <taxon>Lefavirales</taxon>
        <taxon>Baculoviridae</taxon>
        <taxon>Alphabaculovirus</taxon>
    </lineage>
</organism>
<proteinExistence type="inferred from homology"/>
<keyword evidence="7 9" id="KW-0238">DNA-binding</keyword>
<dbReference type="InterPro" id="IPR036397">
    <property type="entry name" value="RNaseH_sf"/>
</dbReference>
<dbReference type="Gene3D" id="3.30.420.10">
    <property type="entry name" value="Ribonuclease H-like superfamily/Ribonuclease H"/>
    <property type="match status" value="1"/>
</dbReference>
<dbReference type="PRINTS" id="PR00106">
    <property type="entry name" value="DNAPOLB"/>
</dbReference>
<keyword evidence="9" id="KW-0235">DNA replication</keyword>
<feature type="domain" description="DNA-directed DNA polymerase family B exonuclease" evidence="12">
    <location>
        <begin position="148"/>
        <end position="390"/>
    </location>
</feature>
<dbReference type="GO" id="GO:0003887">
    <property type="term" value="F:DNA-directed DNA polymerase activity"/>
    <property type="evidence" value="ECO:0007669"/>
    <property type="project" value="UniProtKB-KW"/>
</dbReference>
<dbReference type="InterPro" id="IPR023211">
    <property type="entry name" value="DNA_pol_palm_dom_sf"/>
</dbReference>
<evidence type="ECO:0000256" key="9">
    <source>
        <dbReference type="RuleBase" id="RU000442"/>
    </source>
</evidence>
<evidence type="ECO:0000256" key="8">
    <source>
        <dbReference type="ARBA" id="ARBA00049244"/>
    </source>
</evidence>
<keyword evidence="4 9" id="KW-0548">Nucleotidyltransferase</keyword>
<dbReference type="Pfam" id="PF03104">
    <property type="entry name" value="DNA_pol_B_exo1"/>
    <property type="match status" value="1"/>
</dbReference>
<dbReference type="SUPFAM" id="SSF56672">
    <property type="entry name" value="DNA/RNA polymerases"/>
    <property type="match status" value="1"/>
</dbReference>
<name>A0A1B1V5F5_9ABAC</name>
<comment type="catalytic activity">
    <reaction evidence="8 9">
        <text>DNA(n) + a 2'-deoxyribonucleoside 5'-triphosphate = DNA(n+1) + diphosphate</text>
        <dbReference type="Rhea" id="RHEA:22508"/>
        <dbReference type="Rhea" id="RHEA-COMP:17339"/>
        <dbReference type="Rhea" id="RHEA-COMP:17340"/>
        <dbReference type="ChEBI" id="CHEBI:33019"/>
        <dbReference type="ChEBI" id="CHEBI:61560"/>
        <dbReference type="ChEBI" id="CHEBI:173112"/>
        <dbReference type="EC" id="2.7.7.7"/>
    </reaction>
</comment>
<dbReference type="InterPro" id="IPR043502">
    <property type="entry name" value="DNA/RNA_pol_sf"/>
</dbReference>
<evidence type="ECO:0000256" key="4">
    <source>
        <dbReference type="ARBA" id="ARBA00022695"/>
    </source>
</evidence>
<dbReference type="PROSITE" id="PS00116">
    <property type="entry name" value="DNA_POLYMERASE_B"/>
    <property type="match status" value="1"/>
</dbReference>
<dbReference type="GO" id="GO:0039693">
    <property type="term" value="P:viral DNA genome replication"/>
    <property type="evidence" value="ECO:0007669"/>
    <property type="project" value="UniProtKB-KW"/>
</dbReference>
<protein>
    <recommendedName>
        <fullName evidence="9">DNA polymerase</fullName>
        <ecNumber evidence="9">2.7.7.7</ecNumber>
    </recommendedName>
</protein>
<gene>
    <name evidence="13" type="primary">masp1.4</name>
</gene>
<dbReference type="InterPro" id="IPR006134">
    <property type="entry name" value="DNA-dir_DNA_pol_B_multi_dom"/>
</dbReference>
<evidence type="ECO:0000256" key="1">
    <source>
        <dbReference type="ARBA" id="ARBA00002701"/>
    </source>
</evidence>
<dbReference type="GO" id="GO:0006261">
    <property type="term" value="P:DNA-templated DNA replication"/>
    <property type="evidence" value="ECO:0007669"/>
    <property type="project" value="TreeGrafter"/>
</dbReference>
<evidence type="ECO:0000256" key="10">
    <source>
        <dbReference type="SAM" id="MobiDB-lite"/>
    </source>
</evidence>
<evidence type="ECO:0000259" key="11">
    <source>
        <dbReference type="Pfam" id="PF00136"/>
    </source>
</evidence>
<keyword evidence="3 9" id="KW-0808">Transferase</keyword>
<dbReference type="SUPFAM" id="SSF53098">
    <property type="entry name" value="Ribonuclease H-like"/>
    <property type="match status" value="1"/>
</dbReference>
<evidence type="ECO:0000256" key="6">
    <source>
        <dbReference type="ARBA" id="ARBA00023109"/>
    </source>
</evidence>
<keyword evidence="6" id="KW-1194">Viral DNA replication</keyword>
<dbReference type="InterPro" id="IPR006133">
    <property type="entry name" value="DNA-dir_DNA_pol_B_exonuc"/>
</dbReference>
<dbReference type="EC" id="2.7.7.7" evidence="9"/>
<dbReference type="EMBL" id="KU659593">
    <property type="protein sequence ID" value="ANW12237.1"/>
    <property type="molecule type" value="Genomic_DNA"/>
</dbReference>
<accession>A0A1B1V5F5</accession>
<comment type="function">
    <text evidence="1">Replicates the viral genome, host DNA polymerases cannot substitute for the viral enzyme in this process.</text>
</comment>
<evidence type="ECO:0000256" key="5">
    <source>
        <dbReference type="ARBA" id="ARBA00022932"/>
    </source>
</evidence>
<reference evidence="13" key="1">
    <citation type="submission" date="2016-01" db="EMBL/GenBank/DDBJ databases">
        <authorList>
            <person name="Oliw E.H."/>
        </authorList>
    </citation>
    <scope>NUCLEOTIDE SEQUENCE</scope>
    <source>
        <strain evidence="13">164</strain>
    </source>
</reference>
<dbReference type="Gene3D" id="3.90.1600.10">
    <property type="entry name" value="Palm domain of DNA polymerase"/>
    <property type="match status" value="1"/>
</dbReference>
<evidence type="ECO:0000259" key="12">
    <source>
        <dbReference type="Pfam" id="PF03104"/>
    </source>
</evidence>
<dbReference type="PANTHER" id="PTHR10322:SF20">
    <property type="entry name" value="DNA POLYMERASE 1"/>
    <property type="match status" value="1"/>
</dbReference>
<dbReference type="InterPro" id="IPR006172">
    <property type="entry name" value="DNA-dir_DNA_pol_B"/>
</dbReference>
<dbReference type="GO" id="GO:0003677">
    <property type="term" value="F:DNA binding"/>
    <property type="evidence" value="ECO:0007669"/>
    <property type="project" value="UniProtKB-KW"/>
</dbReference>
<evidence type="ECO:0000256" key="3">
    <source>
        <dbReference type="ARBA" id="ARBA00022679"/>
    </source>
</evidence>
<dbReference type="SMART" id="SM00486">
    <property type="entry name" value="POLBc"/>
    <property type="match status" value="1"/>
</dbReference>
<evidence type="ECO:0000256" key="7">
    <source>
        <dbReference type="ARBA" id="ARBA00023125"/>
    </source>
</evidence>
<dbReference type="InterPro" id="IPR012337">
    <property type="entry name" value="RNaseH-like_sf"/>
</dbReference>
<sequence>MMAASSSTTTNKTVQMSWGEFEQCMKRKNYVAPIVYMEPTSLFRITKIVCRNGYVLMFLTGYLADANGKLQTDEIFQFYTETKFELYSYKKCFDTHKSNYCYRKCQSYKTFVMPGLESVGFDRINVIKYKRNKPQSPMDNKNCLDAYMKDTNRFHMQNKLKEGQYVRFKTRQKCVNGRLSCDINDDEIINDLFDIVDIKDLTVEIIPIHMAFDIETYCNGQRFSTPEFNHIFAISIVVKKNNRYMKICLFYMKNKNLTETFARASSDGDFDDNDTVVIECDTEREMISCFFKMFSLLNADIFLNWNGNKFDIPFILTRYKMLSANKRESTLQIKRYNLECVDIETEMLCDKFMNKLDNFMFVYYIHIDLYQLLSMDSEYNDVENFQLNTVARQFLNAEKVNLPISEMIRLYDYGQMSKIIEYNVWDSVLPVDLAIKLEVLNFVYIQCAVLHLCTDDVLKNISYKINIILFYEALNNTKLNKSTDTKVPDPFFFNKWDLNVTVNRKRTWDKSNAADDGAELSIPPNDGVMTSDINTIDFTKLKRTPIDVALLPENATRLCPAIGKCLYKGGKVLTPVPGCHENSFTLDFNSLYLRIMVLHTICLTNLVMGNDGYVYLINNPKAPTVQLLNKLFALRSSYKKLRDNYEVGTFQYNLYDKLQNAIKRIANSIYGYYGIFFKPIANYITKIGRQMLSKAIKKIEGMSDNKEVCEKFGIDSMTLKVIYGDTDSTFVKINVKSDDKVDNEKIKNILNYIVATLNPSLEGHNMALENIIPRLILLKKKKYCYLNTENRIKYKGWLIKKDMPIFMRASFRQVVDSFLYGHSVKCGMELLFQLMKKHYDDFGKNNNVDNYCFSMSYNENSTGKNKKTKTDGPPRKKPITIAKHCREILANSGTDFLPGNGDRIPFVLIDVKGKITEKAYPLTLFSVNDPTIRISWMKHMGILCTFINELIEVFGDNDSDTFVYYFEKINNLYMSNQQYDVKYPVLVPLTKSKLNAIAKNNKIDDDDDDVKNNDDTNEDECENDDDDDDDPHPPQNELIEMKYKSQFSMYVKRPSVKMIYKPASMCSKCDKLC</sequence>
<dbReference type="InterPro" id="IPR017964">
    <property type="entry name" value="DNA-dir_DNA_pol_B_CS"/>
</dbReference>
<dbReference type="PANTHER" id="PTHR10322">
    <property type="entry name" value="DNA POLYMERASE CATALYTIC SUBUNIT"/>
    <property type="match status" value="1"/>
</dbReference>
<dbReference type="InterPro" id="IPR050240">
    <property type="entry name" value="DNA_pol_type-B"/>
</dbReference>
<dbReference type="Pfam" id="PF00136">
    <property type="entry name" value="DNA_pol_B"/>
    <property type="match status" value="1"/>
</dbReference>
<feature type="domain" description="DNA-directed DNA polymerase family B multifunctional" evidence="11">
    <location>
        <begin position="567"/>
        <end position="929"/>
    </location>
</feature>
<evidence type="ECO:0000313" key="13">
    <source>
        <dbReference type="EMBL" id="ANW12237.1"/>
    </source>
</evidence>
<keyword evidence="5 9" id="KW-0239">DNA-directed DNA polymerase</keyword>
<comment type="similarity">
    <text evidence="2 9">Belongs to the DNA polymerase type-B family.</text>
</comment>
<evidence type="ECO:0000256" key="2">
    <source>
        <dbReference type="ARBA" id="ARBA00005755"/>
    </source>
</evidence>
<dbReference type="GO" id="GO:0000166">
    <property type="term" value="F:nucleotide binding"/>
    <property type="evidence" value="ECO:0007669"/>
    <property type="project" value="InterPro"/>
</dbReference>
<feature type="region of interest" description="Disordered" evidence="10">
    <location>
        <begin position="1002"/>
        <end position="1036"/>
    </location>
</feature>
<dbReference type="Gene3D" id="1.10.287.690">
    <property type="entry name" value="Helix hairpin bin"/>
    <property type="match status" value="1"/>
</dbReference>
<feature type="compositionally biased region" description="Acidic residues" evidence="10">
    <location>
        <begin position="1004"/>
        <end position="1030"/>
    </location>
</feature>